<keyword evidence="3" id="KW-0808">Transferase</keyword>
<evidence type="ECO:0000256" key="7">
    <source>
        <dbReference type="PROSITE-ProRule" id="PRU00339"/>
    </source>
</evidence>
<dbReference type="PANTHER" id="PTHR46803:SF2">
    <property type="entry name" value="E3 UBIQUITIN-PROTEIN LIGASE CHIP"/>
    <property type="match status" value="1"/>
</dbReference>
<dbReference type="SMART" id="SM00028">
    <property type="entry name" value="TPR"/>
    <property type="match status" value="3"/>
</dbReference>
<dbReference type="InterPro" id="IPR011990">
    <property type="entry name" value="TPR-like_helical_dom_sf"/>
</dbReference>
<dbReference type="GO" id="GO:0000209">
    <property type="term" value="P:protein polyubiquitination"/>
    <property type="evidence" value="ECO:0007669"/>
    <property type="project" value="TreeGrafter"/>
</dbReference>
<evidence type="ECO:0000256" key="3">
    <source>
        <dbReference type="ARBA" id="ARBA00022679"/>
    </source>
</evidence>
<dbReference type="GO" id="GO:0043161">
    <property type="term" value="P:proteasome-mediated ubiquitin-dependent protein catabolic process"/>
    <property type="evidence" value="ECO:0007669"/>
    <property type="project" value="TreeGrafter"/>
</dbReference>
<evidence type="ECO:0000256" key="2">
    <source>
        <dbReference type="ARBA" id="ARBA00012483"/>
    </source>
</evidence>
<accession>A0A7S0QWK0</accession>
<evidence type="ECO:0000256" key="6">
    <source>
        <dbReference type="ARBA" id="ARBA00022803"/>
    </source>
</evidence>
<comment type="catalytic activity">
    <reaction evidence="1">
        <text>S-ubiquitinyl-[E2 ubiquitin-conjugating enzyme]-L-cysteine + [acceptor protein]-L-lysine = [E2 ubiquitin-conjugating enzyme]-L-cysteine + N(6)-ubiquitinyl-[acceptor protein]-L-lysine.</text>
        <dbReference type="EC" id="2.3.2.27"/>
    </reaction>
</comment>
<protein>
    <recommendedName>
        <fullName evidence="2">RING-type E3 ubiquitin transferase</fullName>
        <ecNumber evidence="2">2.3.2.27</ecNumber>
    </recommendedName>
</protein>
<dbReference type="Gene3D" id="1.25.40.10">
    <property type="entry name" value="Tetratricopeptide repeat domain"/>
    <property type="match status" value="1"/>
</dbReference>
<dbReference type="GO" id="GO:0051087">
    <property type="term" value="F:protein-folding chaperone binding"/>
    <property type="evidence" value="ECO:0007669"/>
    <property type="project" value="TreeGrafter"/>
</dbReference>
<evidence type="ECO:0000256" key="1">
    <source>
        <dbReference type="ARBA" id="ARBA00000900"/>
    </source>
</evidence>
<dbReference type="InterPro" id="IPR019734">
    <property type="entry name" value="TPR_rpt"/>
</dbReference>
<dbReference type="GO" id="GO:0045862">
    <property type="term" value="P:positive regulation of proteolysis"/>
    <property type="evidence" value="ECO:0007669"/>
    <property type="project" value="TreeGrafter"/>
</dbReference>
<dbReference type="EC" id="2.3.2.27" evidence="2"/>
<dbReference type="EMBL" id="HBFA01005794">
    <property type="protein sequence ID" value="CAD8653437.1"/>
    <property type="molecule type" value="Transcribed_RNA"/>
</dbReference>
<evidence type="ECO:0000313" key="8">
    <source>
        <dbReference type="EMBL" id="CAD8653437.1"/>
    </source>
</evidence>
<dbReference type="GO" id="GO:0071218">
    <property type="term" value="P:cellular response to misfolded protein"/>
    <property type="evidence" value="ECO:0007669"/>
    <property type="project" value="TreeGrafter"/>
</dbReference>
<dbReference type="AlphaFoldDB" id="A0A7S0QWK0"/>
<keyword evidence="5" id="KW-0833">Ubl conjugation pathway</keyword>
<keyword evidence="6 7" id="KW-0802">TPR repeat</keyword>
<evidence type="ECO:0000256" key="4">
    <source>
        <dbReference type="ARBA" id="ARBA00022737"/>
    </source>
</evidence>
<dbReference type="GO" id="GO:0005737">
    <property type="term" value="C:cytoplasm"/>
    <property type="evidence" value="ECO:0007669"/>
    <property type="project" value="TreeGrafter"/>
</dbReference>
<dbReference type="PROSITE" id="PS50005">
    <property type="entry name" value="TPR"/>
    <property type="match status" value="1"/>
</dbReference>
<dbReference type="PANTHER" id="PTHR46803">
    <property type="entry name" value="E3 UBIQUITIN-PROTEIN LIGASE CHIP"/>
    <property type="match status" value="1"/>
</dbReference>
<dbReference type="GO" id="GO:0061630">
    <property type="term" value="F:ubiquitin protein ligase activity"/>
    <property type="evidence" value="ECO:0007669"/>
    <property type="project" value="UniProtKB-EC"/>
</dbReference>
<feature type="repeat" description="TPR" evidence="7">
    <location>
        <begin position="78"/>
        <end position="111"/>
    </location>
</feature>
<gene>
    <name evidence="8" type="ORF">POBO1169_LOCUS2970</name>
</gene>
<evidence type="ECO:0000256" key="5">
    <source>
        <dbReference type="ARBA" id="ARBA00022786"/>
    </source>
</evidence>
<dbReference type="GO" id="GO:0006515">
    <property type="term" value="P:protein quality control for misfolded or incompletely synthesized proteins"/>
    <property type="evidence" value="ECO:0007669"/>
    <property type="project" value="TreeGrafter"/>
</dbReference>
<organism evidence="8">
    <name type="scientific">Pyramimonas obovata</name>
    <dbReference type="NCBI Taxonomy" id="1411642"/>
    <lineage>
        <taxon>Eukaryota</taxon>
        <taxon>Viridiplantae</taxon>
        <taxon>Chlorophyta</taxon>
        <taxon>Pyramimonadophyceae</taxon>
        <taxon>Pyramimonadales</taxon>
        <taxon>Pyramimonadaceae</taxon>
        <taxon>Pyramimonas</taxon>
        <taxon>Pyramimonas incertae sedis</taxon>
    </lineage>
</organism>
<dbReference type="SUPFAM" id="SSF48452">
    <property type="entry name" value="TPR-like"/>
    <property type="match status" value="1"/>
</dbReference>
<dbReference type="InterPro" id="IPR013105">
    <property type="entry name" value="TPR_2"/>
</dbReference>
<feature type="non-terminal residue" evidence="8">
    <location>
        <position position="133"/>
    </location>
</feature>
<dbReference type="Pfam" id="PF07719">
    <property type="entry name" value="TPR_2"/>
    <property type="match status" value="1"/>
</dbReference>
<proteinExistence type="predicted"/>
<sequence length="133" mass="14829">MPKAAVSSEAEKSKLIGNDLFARGKYSAAIEAYTEARLCSPKWEVPLVNRALCYKKQGKWDKVAEDCVAALQLGSELPKAEYMLGLSFLERGDYKSAETHLQKALDLARNKGATMLDDIWKELARAKYALWTA</sequence>
<keyword evidence="4" id="KW-0677">Repeat</keyword>
<name>A0A7S0QWK0_9CHLO</name>
<reference evidence="8" key="1">
    <citation type="submission" date="2021-01" db="EMBL/GenBank/DDBJ databases">
        <authorList>
            <person name="Corre E."/>
            <person name="Pelletier E."/>
            <person name="Niang G."/>
            <person name="Scheremetjew M."/>
            <person name="Finn R."/>
            <person name="Kale V."/>
            <person name="Holt S."/>
            <person name="Cochrane G."/>
            <person name="Meng A."/>
            <person name="Brown T."/>
            <person name="Cohen L."/>
        </authorList>
    </citation>
    <scope>NUCLEOTIDE SEQUENCE</scope>
    <source>
        <strain evidence="8">CCMP722</strain>
    </source>
</reference>